<dbReference type="PANTHER" id="PTHR43353:SF7">
    <property type="entry name" value="SUCCINATE SEMIALDEHYDE DEHYDROGENASE (EUROFUNG)"/>
    <property type="match status" value="1"/>
</dbReference>
<evidence type="ECO:0000313" key="6">
    <source>
        <dbReference type="Proteomes" id="UP000813444"/>
    </source>
</evidence>
<reference evidence="5" key="1">
    <citation type="journal article" date="2021" name="Nat. Commun.">
        <title>Genetic determinants of endophytism in the Arabidopsis root mycobiome.</title>
        <authorList>
            <person name="Mesny F."/>
            <person name="Miyauchi S."/>
            <person name="Thiergart T."/>
            <person name="Pickel B."/>
            <person name="Atanasova L."/>
            <person name="Karlsson M."/>
            <person name="Huettel B."/>
            <person name="Barry K.W."/>
            <person name="Haridas S."/>
            <person name="Chen C."/>
            <person name="Bauer D."/>
            <person name="Andreopoulos W."/>
            <person name="Pangilinan J."/>
            <person name="LaButti K."/>
            <person name="Riley R."/>
            <person name="Lipzen A."/>
            <person name="Clum A."/>
            <person name="Drula E."/>
            <person name="Henrissat B."/>
            <person name="Kohler A."/>
            <person name="Grigoriev I.V."/>
            <person name="Martin F.M."/>
            <person name="Hacquard S."/>
        </authorList>
    </citation>
    <scope>NUCLEOTIDE SEQUENCE</scope>
    <source>
        <strain evidence="5">MPI-CAGE-CH-0235</strain>
    </source>
</reference>
<name>A0A8K0WKQ3_9HYPO</name>
<dbReference type="InterPro" id="IPR015590">
    <property type="entry name" value="Aldehyde_DH_dom"/>
</dbReference>
<dbReference type="PANTHER" id="PTHR43353">
    <property type="entry name" value="SUCCINATE-SEMIALDEHYDE DEHYDROGENASE, MITOCHONDRIAL"/>
    <property type="match status" value="1"/>
</dbReference>
<dbReference type="GO" id="GO:0004777">
    <property type="term" value="F:succinate-semialdehyde dehydrogenase (NAD+) activity"/>
    <property type="evidence" value="ECO:0007669"/>
    <property type="project" value="TreeGrafter"/>
</dbReference>
<keyword evidence="6" id="KW-1185">Reference proteome</keyword>
<gene>
    <name evidence="5" type="ORF">B0I35DRAFT_361520</name>
</gene>
<dbReference type="InterPro" id="IPR016163">
    <property type="entry name" value="Ald_DH_C"/>
</dbReference>
<accession>A0A8K0WKQ3</accession>
<comment type="similarity">
    <text evidence="2">Belongs to the aldehyde dehydrogenase family.</text>
</comment>
<protein>
    <submittedName>
        <fullName evidence="5">Aldehyde dehydrogenase domain-containing protein</fullName>
    </submittedName>
</protein>
<dbReference type="GO" id="GO:0005737">
    <property type="term" value="C:cytoplasm"/>
    <property type="evidence" value="ECO:0007669"/>
    <property type="project" value="TreeGrafter"/>
</dbReference>
<comment type="caution">
    <text evidence="5">The sequence shown here is derived from an EMBL/GenBank/DDBJ whole genome shotgun (WGS) entry which is preliminary data.</text>
</comment>
<dbReference type="EMBL" id="JAGPNK010000017">
    <property type="protein sequence ID" value="KAH7305854.1"/>
    <property type="molecule type" value="Genomic_DNA"/>
</dbReference>
<dbReference type="AlphaFoldDB" id="A0A8K0WKQ3"/>
<evidence type="ECO:0000259" key="4">
    <source>
        <dbReference type="Pfam" id="PF00171"/>
    </source>
</evidence>
<dbReference type="InterPro" id="IPR016161">
    <property type="entry name" value="Ald_DH/histidinol_DH"/>
</dbReference>
<sequence>MADKPSLPFELADPALQQLDAIVHGQSVRVKSGKRFDVIDPGTGKTWATCPDCREEDADAAVQSSYKAFQELSKWTPRQRATTLLKWHQSIVASREDLAKILVHETGKPLAEALGEVDYATTFTWWFVGEAERIEGTSITASIPGRRGVTIKRPIGVCAALVPWNFPIALTLRKASAALAAGCTMVVKPSPETPISALALAVLAQRAGFPAGALNVLTTSLEGTPGLAKELCLHPLVKKVTFTGSTRVGKIISSLCAPQLKKLTMELGGNCPFIVFADADLKHAVAQLMALKWRHAGQACVTANRVYIQRPVYEAFIQAVLEASSYLKMGHGMTEGVTLGPVTTPRSLDRAEEMFQDATAKGAVVLTGTGKRAENDPATDGGYFMEPVILKDVPDDAMMSQQEIFAPLLGLSVFDTEEEAVQRANDTSMGLTSYVFTKNVDRLWRMFEALEAGMIGLNTGNNSSAEVPFGGIKESGIGKESGKNVAIDEFMVTKSGTFTIDGLL</sequence>
<feature type="domain" description="Aldehyde dehydrogenase" evidence="4">
    <location>
        <begin position="32"/>
        <end position="494"/>
    </location>
</feature>
<dbReference type="FunFam" id="3.40.605.10:FF:000007">
    <property type="entry name" value="NAD/NADP-dependent betaine aldehyde dehydrogenase"/>
    <property type="match status" value="1"/>
</dbReference>
<evidence type="ECO:0000256" key="1">
    <source>
        <dbReference type="ARBA" id="ARBA00005176"/>
    </source>
</evidence>
<evidence type="ECO:0000256" key="3">
    <source>
        <dbReference type="ARBA" id="ARBA00023002"/>
    </source>
</evidence>
<dbReference type="FunFam" id="3.40.309.10:FF:000004">
    <property type="entry name" value="Succinate-semialdehyde dehydrogenase I"/>
    <property type="match status" value="1"/>
</dbReference>
<organism evidence="5 6">
    <name type="scientific">Stachybotrys elegans</name>
    <dbReference type="NCBI Taxonomy" id="80388"/>
    <lineage>
        <taxon>Eukaryota</taxon>
        <taxon>Fungi</taxon>
        <taxon>Dikarya</taxon>
        <taxon>Ascomycota</taxon>
        <taxon>Pezizomycotina</taxon>
        <taxon>Sordariomycetes</taxon>
        <taxon>Hypocreomycetidae</taxon>
        <taxon>Hypocreales</taxon>
        <taxon>Stachybotryaceae</taxon>
        <taxon>Stachybotrys</taxon>
    </lineage>
</organism>
<dbReference type="GO" id="GO:0009450">
    <property type="term" value="P:gamma-aminobutyric acid catabolic process"/>
    <property type="evidence" value="ECO:0007669"/>
    <property type="project" value="TreeGrafter"/>
</dbReference>
<dbReference type="CDD" id="cd07103">
    <property type="entry name" value="ALDH_F5_SSADH_GabD"/>
    <property type="match status" value="1"/>
</dbReference>
<dbReference type="Gene3D" id="3.40.605.10">
    <property type="entry name" value="Aldehyde Dehydrogenase, Chain A, domain 1"/>
    <property type="match status" value="1"/>
</dbReference>
<dbReference type="Proteomes" id="UP000813444">
    <property type="component" value="Unassembled WGS sequence"/>
</dbReference>
<dbReference type="Gene3D" id="3.40.309.10">
    <property type="entry name" value="Aldehyde Dehydrogenase, Chain A, domain 2"/>
    <property type="match status" value="1"/>
</dbReference>
<dbReference type="InterPro" id="IPR016162">
    <property type="entry name" value="Ald_DH_N"/>
</dbReference>
<dbReference type="SUPFAM" id="SSF53720">
    <property type="entry name" value="ALDH-like"/>
    <property type="match status" value="1"/>
</dbReference>
<keyword evidence="3" id="KW-0560">Oxidoreductase</keyword>
<evidence type="ECO:0000256" key="2">
    <source>
        <dbReference type="ARBA" id="ARBA00009986"/>
    </source>
</evidence>
<comment type="pathway">
    <text evidence="1">Amino-acid degradation; 4-aminobutanoate degradation.</text>
</comment>
<dbReference type="OrthoDB" id="310895at2759"/>
<dbReference type="Pfam" id="PF00171">
    <property type="entry name" value="Aldedh"/>
    <property type="match status" value="1"/>
</dbReference>
<evidence type="ECO:0000313" key="5">
    <source>
        <dbReference type="EMBL" id="KAH7305854.1"/>
    </source>
</evidence>
<proteinExistence type="inferred from homology"/>
<dbReference type="InterPro" id="IPR050740">
    <property type="entry name" value="Aldehyde_DH_Superfamily"/>
</dbReference>